<feature type="chain" id="PRO_5035879940" evidence="1">
    <location>
        <begin position="19"/>
        <end position="56"/>
    </location>
</feature>
<accession>A0A8T0GIE5</accession>
<proteinExistence type="predicted"/>
<sequence>MHILCHCCGHLTVRLIRSCCRFSVFWYLCYETCIDHCTGIEANMLKVACLCELWCL</sequence>
<evidence type="ECO:0000313" key="3">
    <source>
        <dbReference type="Proteomes" id="UP000822688"/>
    </source>
</evidence>
<comment type="caution">
    <text evidence="2">The sequence shown here is derived from an EMBL/GenBank/DDBJ whole genome shotgun (WGS) entry which is preliminary data.</text>
</comment>
<keyword evidence="1" id="KW-0732">Signal</keyword>
<feature type="signal peptide" evidence="1">
    <location>
        <begin position="1"/>
        <end position="18"/>
    </location>
</feature>
<dbReference type="AlphaFoldDB" id="A0A8T0GIE5"/>
<organism evidence="2 3">
    <name type="scientific">Ceratodon purpureus</name>
    <name type="common">Fire moss</name>
    <name type="synonym">Dicranum purpureum</name>
    <dbReference type="NCBI Taxonomy" id="3225"/>
    <lineage>
        <taxon>Eukaryota</taxon>
        <taxon>Viridiplantae</taxon>
        <taxon>Streptophyta</taxon>
        <taxon>Embryophyta</taxon>
        <taxon>Bryophyta</taxon>
        <taxon>Bryophytina</taxon>
        <taxon>Bryopsida</taxon>
        <taxon>Dicranidae</taxon>
        <taxon>Pseudoditrichales</taxon>
        <taxon>Ditrichaceae</taxon>
        <taxon>Ceratodon</taxon>
    </lineage>
</organism>
<keyword evidence="3" id="KW-1185">Reference proteome</keyword>
<evidence type="ECO:0000256" key="1">
    <source>
        <dbReference type="SAM" id="SignalP"/>
    </source>
</evidence>
<dbReference type="Proteomes" id="UP000822688">
    <property type="component" value="Chromosome 10"/>
</dbReference>
<gene>
    <name evidence="2" type="ORF">KC19_10G053200</name>
</gene>
<dbReference type="EMBL" id="CM026431">
    <property type="protein sequence ID" value="KAG0558770.1"/>
    <property type="molecule type" value="Genomic_DNA"/>
</dbReference>
<protein>
    <submittedName>
        <fullName evidence="2">Uncharacterized protein</fullName>
    </submittedName>
</protein>
<evidence type="ECO:0000313" key="2">
    <source>
        <dbReference type="EMBL" id="KAG0558770.1"/>
    </source>
</evidence>
<reference evidence="2" key="1">
    <citation type="submission" date="2020-06" db="EMBL/GenBank/DDBJ databases">
        <title>WGS assembly of Ceratodon purpureus strain R40.</title>
        <authorList>
            <person name="Carey S.B."/>
            <person name="Jenkins J."/>
            <person name="Shu S."/>
            <person name="Lovell J.T."/>
            <person name="Sreedasyam A."/>
            <person name="Maumus F."/>
            <person name="Tiley G.P."/>
            <person name="Fernandez-Pozo N."/>
            <person name="Barry K."/>
            <person name="Chen C."/>
            <person name="Wang M."/>
            <person name="Lipzen A."/>
            <person name="Daum C."/>
            <person name="Saski C.A."/>
            <person name="Payton A.C."/>
            <person name="Mcbreen J.C."/>
            <person name="Conrad R.E."/>
            <person name="Kollar L.M."/>
            <person name="Olsson S."/>
            <person name="Huttunen S."/>
            <person name="Landis J.B."/>
            <person name="Wickett N.J."/>
            <person name="Johnson M.G."/>
            <person name="Rensing S.A."/>
            <person name="Grimwood J."/>
            <person name="Schmutz J."/>
            <person name="Mcdaniel S.F."/>
        </authorList>
    </citation>
    <scope>NUCLEOTIDE SEQUENCE</scope>
    <source>
        <strain evidence="2">R40</strain>
    </source>
</reference>
<name>A0A8T0GIE5_CERPU</name>